<comment type="similarity">
    <text evidence="2">Belongs to the glycosyl hydrolase 3 family.</text>
</comment>
<evidence type="ECO:0000256" key="2">
    <source>
        <dbReference type="ARBA" id="ARBA00005336"/>
    </source>
</evidence>
<feature type="compositionally biased region" description="Polar residues" evidence="6">
    <location>
        <begin position="70"/>
        <end position="82"/>
    </location>
</feature>
<feature type="compositionally biased region" description="Basic and acidic residues" evidence="6">
    <location>
        <begin position="41"/>
        <end position="66"/>
    </location>
</feature>
<keyword evidence="10" id="KW-1185">Reference proteome</keyword>
<feature type="domain" description="Glycoside hydrolase family 3 N-terminal" evidence="8">
    <location>
        <begin position="174"/>
        <end position="493"/>
    </location>
</feature>
<comment type="catalytic activity">
    <reaction evidence="1">
        <text>Hydrolysis of terminal non-reducing N-acetyl-D-hexosamine residues in N-acetyl-beta-D-hexosaminides.</text>
        <dbReference type="EC" id="3.2.1.52"/>
    </reaction>
</comment>
<evidence type="ECO:0000256" key="6">
    <source>
        <dbReference type="SAM" id="MobiDB-lite"/>
    </source>
</evidence>
<name>A0A4P6K2X4_KTERU</name>
<evidence type="ECO:0000259" key="8">
    <source>
        <dbReference type="Pfam" id="PF00933"/>
    </source>
</evidence>
<evidence type="ECO:0000256" key="5">
    <source>
        <dbReference type="ARBA" id="ARBA00023295"/>
    </source>
</evidence>
<evidence type="ECO:0000256" key="4">
    <source>
        <dbReference type="ARBA" id="ARBA00022801"/>
    </source>
</evidence>
<keyword evidence="4" id="KW-0378">Hydrolase</keyword>
<evidence type="ECO:0000256" key="7">
    <source>
        <dbReference type="SAM" id="Phobius"/>
    </source>
</evidence>
<keyword evidence="5" id="KW-0326">Glycosidase</keyword>
<dbReference type="InterPro" id="IPR036962">
    <property type="entry name" value="Glyco_hydro_3_N_sf"/>
</dbReference>
<dbReference type="KEGG" id="kbs:EPA93_43685"/>
<keyword evidence="7" id="KW-0812">Transmembrane</keyword>
<gene>
    <name evidence="9" type="ORF">EPA93_43685</name>
</gene>
<feature type="transmembrane region" description="Helical" evidence="7">
    <location>
        <begin position="94"/>
        <end position="113"/>
    </location>
</feature>
<dbReference type="Proteomes" id="UP000290365">
    <property type="component" value="Chromosome"/>
</dbReference>
<proteinExistence type="inferred from homology"/>
<dbReference type="SUPFAM" id="SSF51445">
    <property type="entry name" value="(Trans)glycosidases"/>
    <property type="match status" value="1"/>
</dbReference>
<dbReference type="PROSITE" id="PS00775">
    <property type="entry name" value="GLYCOSYL_HYDROL_F3"/>
    <property type="match status" value="1"/>
</dbReference>
<dbReference type="InterPro" id="IPR017853">
    <property type="entry name" value="GH"/>
</dbReference>
<dbReference type="PANTHER" id="PTHR30480">
    <property type="entry name" value="BETA-HEXOSAMINIDASE-RELATED"/>
    <property type="match status" value="1"/>
</dbReference>
<dbReference type="GO" id="GO:0005975">
    <property type="term" value="P:carbohydrate metabolic process"/>
    <property type="evidence" value="ECO:0007669"/>
    <property type="project" value="InterPro"/>
</dbReference>
<dbReference type="InterPro" id="IPR001764">
    <property type="entry name" value="Glyco_hydro_3_N"/>
</dbReference>
<evidence type="ECO:0000256" key="1">
    <source>
        <dbReference type="ARBA" id="ARBA00001231"/>
    </source>
</evidence>
<dbReference type="InterPro" id="IPR019800">
    <property type="entry name" value="Glyco_hydro_3_AS"/>
</dbReference>
<dbReference type="Gene3D" id="3.20.20.300">
    <property type="entry name" value="Glycoside hydrolase, family 3, N-terminal domain"/>
    <property type="match status" value="1"/>
</dbReference>
<dbReference type="AlphaFoldDB" id="A0A4P6K2X4"/>
<dbReference type="PANTHER" id="PTHR30480:SF13">
    <property type="entry name" value="BETA-HEXOSAMINIDASE"/>
    <property type="match status" value="1"/>
</dbReference>
<dbReference type="OrthoDB" id="155337at2"/>
<evidence type="ECO:0000313" key="9">
    <source>
        <dbReference type="EMBL" id="QBD82509.1"/>
    </source>
</evidence>
<dbReference type="EMBL" id="CP035758">
    <property type="protein sequence ID" value="QBD82509.1"/>
    <property type="molecule type" value="Genomic_DNA"/>
</dbReference>
<feature type="region of interest" description="Disordered" evidence="6">
    <location>
        <begin position="1"/>
        <end position="85"/>
    </location>
</feature>
<reference evidence="9 10" key="1">
    <citation type="submission" date="2019-01" db="EMBL/GenBank/DDBJ databases">
        <title>Ktedonosporobacter rubrisoli SCAWS-G2.</title>
        <authorList>
            <person name="Huang Y."/>
            <person name="Yan B."/>
        </authorList>
    </citation>
    <scope>NUCLEOTIDE SEQUENCE [LARGE SCALE GENOMIC DNA]</scope>
    <source>
        <strain evidence="9 10">SCAWS-G2</strain>
    </source>
</reference>
<protein>
    <recommendedName>
        <fullName evidence="3">beta-N-acetylhexosaminidase</fullName>
        <ecNumber evidence="3">3.2.1.52</ecNumber>
    </recommendedName>
</protein>
<feature type="compositionally biased region" description="Polar residues" evidence="6">
    <location>
        <begin position="1"/>
        <end position="11"/>
    </location>
</feature>
<organism evidence="9 10">
    <name type="scientific">Ktedonosporobacter rubrisoli</name>
    <dbReference type="NCBI Taxonomy" id="2509675"/>
    <lineage>
        <taxon>Bacteria</taxon>
        <taxon>Bacillati</taxon>
        <taxon>Chloroflexota</taxon>
        <taxon>Ktedonobacteria</taxon>
        <taxon>Ktedonobacterales</taxon>
        <taxon>Ktedonosporobacteraceae</taxon>
        <taxon>Ktedonosporobacter</taxon>
    </lineage>
</organism>
<evidence type="ECO:0000256" key="3">
    <source>
        <dbReference type="ARBA" id="ARBA00012663"/>
    </source>
</evidence>
<accession>A0A4P6K2X4</accession>
<keyword evidence="7" id="KW-1133">Transmembrane helix</keyword>
<evidence type="ECO:0000313" key="10">
    <source>
        <dbReference type="Proteomes" id="UP000290365"/>
    </source>
</evidence>
<dbReference type="Pfam" id="PF00933">
    <property type="entry name" value="Glyco_hydro_3"/>
    <property type="match status" value="1"/>
</dbReference>
<sequence length="507" mass="54361">MQHIRPSSSKKQSADDEEQEDTQISSIARSSCQTNPPALHSTEESSMAEKEAGTPEVSAHLHETRRSTRKLSSSDDQQSGQPAHSKIHINRYKAILLIVLLAIVVLQTGNTALSQLTGPQGWAYVLAGPSNNAPDQSLLNHITEQLHPTSHNGTGAARPTPQQYIDLIIHKMSLEQKLGQMMIVQFTGSSYSLPLSTMIGKYGVGAVLLFSANGNIISKTQFQGLIQQMKSHSAIPLAVAIDQEGGAVDRLAQLDGSRASAASIGATGDPAKAQQAGVQDAQDLSAYGINLNLAPVVDVTTVYNPQLASRTYGSDPTLVTQMAAAYLQGLQQSGRVIGTLKHFPGLGDVGVDPHTGVPHLTRSKDHLEQITWAPYRSLIQQKLVHAVMVTHEVVEAVDNTQPSTLSYKVVTGILRNELHFQGVIITDSLTMEGISAFHDEAQAGALAIEAGADLLMGATSPADVERLMDGIKQAIKDGSITQQRIDDSVRRILLLKYSMGLLPIPKN</sequence>
<dbReference type="GO" id="GO:0004563">
    <property type="term" value="F:beta-N-acetylhexosaminidase activity"/>
    <property type="evidence" value="ECO:0007669"/>
    <property type="project" value="UniProtKB-EC"/>
</dbReference>
<dbReference type="EC" id="3.2.1.52" evidence="3"/>
<keyword evidence="7" id="KW-0472">Membrane</keyword>
<feature type="compositionally biased region" description="Polar residues" evidence="6">
    <location>
        <begin position="22"/>
        <end position="36"/>
    </location>
</feature>
<dbReference type="GO" id="GO:0009254">
    <property type="term" value="P:peptidoglycan turnover"/>
    <property type="evidence" value="ECO:0007669"/>
    <property type="project" value="TreeGrafter"/>
</dbReference>
<dbReference type="InterPro" id="IPR050226">
    <property type="entry name" value="NagZ_Beta-hexosaminidase"/>
</dbReference>